<dbReference type="EMBL" id="JAAIKC010000003">
    <property type="protein sequence ID" value="NEW06705.1"/>
    <property type="molecule type" value="Genomic_DNA"/>
</dbReference>
<sequence>MNTVLVIIQSILIIMFGISVSVKFLRTQSMVQHWTSYRYPFWFMNVTALLEFVGVCTLITAFWLPELSIFAGTLLALLMLGAIQAHLVRAKHKPSMAIHAIVMLVLSVSLIFL</sequence>
<keyword evidence="3 5" id="KW-1133">Transmembrane helix</keyword>
<proteinExistence type="predicted"/>
<dbReference type="RefSeq" id="WP_163946208.1">
    <property type="nucleotide sequence ID" value="NZ_JAAIKC010000003.1"/>
</dbReference>
<dbReference type="Pfam" id="PF13564">
    <property type="entry name" value="DoxX_2"/>
    <property type="match status" value="1"/>
</dbReference>
<name>A0A6G3ZX65_9BACL</name>
<keyword evidence="2 5" id="KW-0812">Transmembrane</keyword>
<reference evidence="6" key="1">
    <citation type="submission" date="2020-02" db="EMBL/GenBank/DDBJ databases">
        <authorList>
            <person name="Shen X.-R."/>
            <person name="Zhang Y.-X."/>
        </authorList>
    </citation>
    <scope>NUCLEOTIDE SEQUENCE</scope>
    <source>
        <strain evidence="6">SYP-B3998</strain>
    </source>
</reference>
<organism evidence="6">
    <name type="scientific">Paenibacillus sp. SYP-B3998</name>
    <dbReference type="NCBI Taxonomy" id="2678564"/>
    <lineage>
        <taxon>Bacteria</taxon>
        <taxon>Bacillati</taxon>
        <taxon>Bacillota</taxon>
        <taxon>Bacilli</taxon>
        <taxon>Bacillales</taxon>
        <taxon>Paenibacillaceae</taxon>
        <taxon>Paenibacillus</taxon>
    </lineage>
</organism>
<evidence type="ECO:0000256" key="5">
    <source>
        <dbReference type="SAM" id="Phobius"/>
    </source>
</evidence>
<accession>A0A6G3ZX65</accession>
<comment type="caution">
    <text evidence="6">The sequence shown here is derived from an EMBL/GenBank/DDBJ whole genome shotgun (WGS) entry which is preliminary data.</text>
</comment>
<gene>
    <name evidence="6" type="ORF">GK047_11835</name>
</gene>
<protein>
    <submittedName>
        <fullName evidence="6">DoxX family protein</fullName>
    </submittedName>
</protein>
<comment type="subcellular location">
    <subcellularLocation>
        <location evidence="1">Membrane</location>
        <topology evidence="1">Multi-pass membrane protein</topology>
    </subcellularLocation>
</comment>
<feature type="transmembrane region" description="Helical" evidence="5">
    <location>
        <begin position="6"/>
        <end position="25"/>
    </location>
</feature>
<feature type="transmembrane region" description="Helical" evidence="5">
    <location>
        <begin position="69"/>
        <end position="88"/>
    </location>
</feature>
<evidence type="ECO:0000256" key="1">
    <source>
        <dbReference type="ARBA" id="ARBA00004141"/>
    </source>
</evidence>
<evidence type="ECO:0000256" key="3">
    <source>
        <dbReference type="ARBA" id="ARBA00022989"/>
    </source>
</evidence>
<keyword evidence="4 5" id="KW-0472">Membrane</keyword>
<evidence type="ECO:0000313" key="6">
    <source>
        <dbReference type="EMBL" id="NEW06705.1"/>
    </source>
</evidence>
<evidence type="ECO:0000256" key="4">
    <source>
        <dbReference type="ARBA" id="ARBA00023136"/>
    </source>
</evidence>
<feature type="transmembrane region" description="Helical" evidence="5">
    <location>
        <begin position="95"/>
        <end position="112"/>
    </location>
</feature>
<evidence type="ECO:0000256" key="2">
    <source>
        <dbReference type="ARBA" id="ARBA00022692"/>
    </source>
</evidence>
<feature type="transmembrane region" description="Helical" evidence="5">
    <location>
        <begin position="37"/>
        <end position="63"/>
    </location>
</feature>
<dbReference type="AlphaFoldDB" id="A0A6G3ZX65"/>
<dbReference type="GO" id="GO:0016020">
    <property type="term" value="C:membrane"/>
    <property type="evidence" value="ECO:0007669"/>
    <property type="project" value="UniProtKB-SubCell"/>
</dbReference>
<dbReference type="InterPro" id="IPR032808">
    <property type="entry name" value="DoxX"/>
</dbReference>